<gene>
    <name evidence="1" type="ORF">JX360_11945</name>
</gene>
<organism evidence="1 2">
    <name type="scientific">Thermostichus vulcanus str. 'Rupite'</name>
    <dbReference type="NCBI Taxonomy" id="2813851"/>
    <lineage>
        <taxon>Bacteria</taxon>
        <taxon>Bacillati</taxon>
        <taxon>Cyanobacteriota</taxon>
        <taxon>Cyanophyceae</taxon>
        <taxon>Thermostichales</taxon>
        <taxon>Thermostichaceae</taxon>
        <taxon>Thermostichus</taxon>
    </lineage>
</organism>
<name>A0ABT0CCU1_THEVL</name>
<sequence>MAEHPHRDWSISTQATDKGFIFRCQKQETTTKAYGYFQSEAEAILAGMVWIDQQHLPDHMDGILYDNEETEG</sequence>
<comment type="caution">
    <text evidence="1">The sequence shown here is derived from an EMBL/GenBank/DDBJ whole genome shotgun (WGS) entry which is preliminary data.</text>
</comment>
<evidence type="ECO:0000313" key="2">
    <source>
        <dbReference type="Proteomes" id="UP000830835"/>
    </source>
</evidence>
<evidence type="ECO:0000313" key="1">
    <source>
        <dbReference type="EMBL" id="MCJ2543608.1"/>
    </source>
</evidence>
<reference evidence="1" key="1">
    <citation type="submission" date="2021-02" db="EMBL/GenBank/DDBJ databases">
        <title>The CRISPR/cas machinery reduction and long-range gene transfer in the hot spring cyanobacterium Synechococcus.</title>
        <authorList>
            <person name="Dvorak P."/>
            <person name="Jahodarova E."/>
            <person name="Hasler P."/>
            <person name="Poulickova A."/>
        </authorList>
    </citation>
    <scope>NUCLEOTIDE SEQUENCE</scope>
    <source>
        <strain evidence="1">Rupite</strain>
    </source>
</reference>
<keyword evidence="2" id="KW-1185">Reference proteome</keyword>
<dbReference type="RefSeq" id="WP_244351165.1">
    <property type="nucleotide sequence ID" value="NZ_JAFIRA010000032.1"/>
</dbReference>
<dbReference type="EMBL" id="JAFIRA010000032">
    <property type="protein sequence ID" value="MCJ2543608.1"/>
    <property type="molecule type" value="Genomic_DNA"/>
</dbReference>
<proteinExistence type="predicted"/>
<protein>
    <submittedName>
        <fullName evidence="1">Uncharacterized protein</fullName>
    </submittedName>
</protein>
<accession>A0ABT0CCU1</accession>
<dbReference type="Proteomes" id="UP000830835">
    <property type="component" value="Unassembled WGS sequence"/>
</dbReference>